<evidence type="ECO:0008006" key="3">
    <source>
        <dbReference type="Google" id="ProtNLM"/>
    </source>
</evidence>
<dbReference type="eggNOG" id="COG3826">
    <property type="taxonomic scope" value="Bacteria"/>
</dbReference>
<dbReference type="PATRIC" id="fig|1247726.3.peg.3396"/>
<evidence type="ECO:0000313" key="1">
    <source>
        <dbReference type="EMBL" id="AHG65150.1"/>
    </source>
</evidence>
<reference evidence="1 2" key="1">
    <citation type="journal article" date="2014" name="Microbiology">
        <title>Unravelling the complete genome sequence of Advenella mimigardefordensis strain DPN7T and novel insights in the catabolism of the xenobiotic polythioester precursor 3,3'-dithiodipropionate.</title>
        <authorList>
            <person name="Wubbeler J.H."/>
            <person name="Hiessl S."/>
            <person name="Schuldes J."/>
            <person name="Thurmer A."/>
            <person name="Daniel R."/>
            <person name="Steinbuchel A."/>
        </authorList>
    </citation>
    <scope>NUCLEOTIDE SEQUENCE [LARGE SCALE GENOMIC DNA]</scope>
    <source>
        <strain evidence="2">DSM 17166 / LMG 22922 / DPN7</strain>
    </source>
</reference>
<dbReference type="KEGG" id="amim:MIM_c30860"/>
<protein>
    <recommendedName>
        <fullName evidence="3">Prolyl 4-hydroxylase</fullName>
    </recommendedName>
</protein>
<name>W0PI76_ADVMD</name>
<evidence type="ECO:0000313" key="2">
    <source>
        <dbReference type="Proteomes" id="UP000019095"/>
    </source>
</evidence>
<organism evidence="1 2">
    <name type="scientific">Advenella mimigardefordensis (strain DSM 17166 / LMG 22922 / DPN7)</name>
    <dbReference type="NCBI Taxonomy" id="1247726"/>
    <lineage>
        <taxon>Bacteria</taxon>
        <taxon>Pseudomonadati</taxon>
        <taxon>Pseudomonadota</taxon>
        <taxon>Betaproteobacteria</taxon>
        <taxon>Burkholderiales</taxon>
        <taxon>Alcaligenaceae</taxon>
    </lineage>
</organism>
<dbReference type="Proteomes" id="UP000019095">
    <property type="component" value="Chromosome"/>
</dbReference>
<dbReference type="HOGENOM" id="CLU_073550_0_0_4"/>
<dbReference type="Pfam" id="PF09859">
    <property type="entry name" value="Oxygenase-NA"/>
    <property type="match status" value="1"/>
</dbReference>
<dbReference type="STRING" id="1247726.MIM_c30860"/>
<gene>
    <name evidence="1" type="ORF">MIM_c30860</name>
</gene>
<sequence length="267" mass="30374">MRMTLLANTIDCLDWIRIETRLDSEGYALLPGLLSAAQSQALMNTISGQSNNQMNGLTNGLTLRRITLTDNDPGRGQLFFFNNQLPEVLATLRAQLYRHLMPIANHWNHVLNIGYRYPDTLDGFLQSNCQAGQERQLSHLHRLKASDYLALHQWSDGELVFPLQVLIQLTEPERDFSGGQWVMTEQRPRMQSRPIVLSLHQGDVAIICTARRPIKGSQGFYRVNMKHAISRVRGGQRIGLELFFHHAPGSDQKETHEQATLLDLDRP</sequence>
<keyword evidence="2" id="KW-1185">Reference proteome</keyword>
<dbReference type="InterPro" id="IPR018655">
    <property type="entry name" value="DUF2086"/>
</dbReference>
<accession>W0PI76</accession>
<dbReference type="EMBL" id="CP003915">
    <property type="protein sequence ID" value="AHG65150.1"/>
    <property type="molecule type" value="Genomic_DNA"/>
</dbReference>
<dbReference type="AlphaFoldDB" id="W0PI76"/>
<proteinExistence type="predicted"/>